<organism evidence="2 3">
    <name type="scientific">Alkalilimnicola ehrlichii</name>
    <dbReference type="NCBI Taxonomy" id="351052"/>
    <lineage>
        <taxon>Bacteria</taxon>
        <taxon>Pseudomonadati</taxon>
        <taxon>Pseudomonadota</taxon>
        <taxon>Gammaproteobacteria</taxon>
        <taxon>Chromatiales</taxon>
        <taxon>Ectothiorhodospiraceae</taxon>
        <taxon>Alkalilimnicola</taxon>
    </lineage>
</organism>
<keyword evidence="3" id="KW-1185">Reference proteome</keyword>
<gene>
    <name evidence="2" type="ORF">CAL65_20630</name>
</gene>
<dbReference type="EMBL" id="NFZW01000035">
    <property type="protein sequence ID" value="RFA32046.1"/>
    <property type="molecule type" value="Genomic_DNA"/>
</dbReference>
<evidence type="ECO:0000313" key="2">
    <source>
        <dbReference type="EMBL" id="RFA32046.1"/>
    </source>
</evidence>
<dbReference type="Pfam" id="PF20549">
    <property type="entry name" value="DUF6763"/>
    <property type="match status" value="1"/>
</dbReference>
<dbReference type="Proteomes" id="UP000256763">
    <property type="component" value="Unassembled WGS sequence"/>
</dbReference>
<comment type="caution">
    <text evidence="2">The sequence shown here is derived from an EMBL/GenBank/DDBJ whole genome shotgun (WGS) entry which is preliminary data.</text>
</comment>
<evidence type="ECO:0000313" key="3">
    <source>
        <dbReference type="Proteomes" id="UP000256763"/>
    </source>
</evidence>
<feature type="region of interest" description="Disordered" evidence="1">
    <location>
        <begin position="100"/>
        <end position="126"/>
    </location>
</feature>
<feature type="compositionally biased region" description="Basic residues" evidence="1">
    <location>
        <begin position="106"/>
        <end position="126"/>
    </location>
</feature>
<name>A0A3E0WJA4_9GAMM</name>
<dbReference type="AlphaFoldDB" id="A0A3E0WJA4"/>
<proteinExistence type="predicted"/>
<accession>A0A3E0WJA4</accession>
<sequence length="126" mass="15073">MATEVEPIEGNWYYDRDKDRRFEVIAVDEEENRIDLQDFDGDLDEISFDLWYSMNLELAEAPEEWLGPMDAVEEDDLNYSDQAYDTDRQQSAMDRYRREQVEWAGKAHRPKGGPKAERRRQPRQPR</sequence>
<dbReference type="InterPro" id="IPR046651">
    <property type="entry name" value="DUF6763"/>
</dbReference>
<dbReference type="RefSeq" id="WP_116303968.1">
    <property type="nucleotide sequence ID" value="NZ_NFZV01000035.1"/>
</dbReference>
<evidence type="ECO:0000256" key="1">
    <source>
        <dbReference type="SAM" id="MobiDB-lite"/>
    </source>
</evidence>
<reference evidence="3" key="1">
    <citation type="submission" date="2017-05" db="EMBL/GenBank/DDBJ databases">
        <authorList>
            <person name="Sharma S."/>
            <person name="Sidhu C."/>
            <person name="Pinnaka A.K."/>
        </authorList>
    </citation>
    <scope>NUCLEOTIDE SEQUENCE [LARGE SCALE GENOMIC DNA]</scope>
    <source>
        <strain evidence="3">AK93</strain>
    </source>
</reference>
<protein>
    <submittedName>
        <fullName evidence="2">Uncharacterized protein</fullName>
    </submittedName>
</protein>
<dbReference type="OrthoDB" id="7062948at2"/>